<evidence type="ECO:0000256" key="3">
    <source>
        <dbReference type="ARBA" id="ARBA00009183"/>
    </source>
</evidence>
<dbReference type="EC" id="1.-.-.-" evidence="10"/>
<dbReference type="PANTHER" id="PTHR43539:SF42">
    <property type="entry name" value="OS01G0273800 PROTEIN"/>
    <property type="match status" value="1"/>
</dbReference>
<keyword evidence="5 10" id="KW-0274">FAD</keyword>
<dbReference type="PRINTS" id="PR00469">
    <property type="entry name" value="PNDRDTASEII"/>
</dbReference>
<sequence length="377" mass="42232">MQDPVAIIVGAGPSGLATSACLNQHSIPHIILEREDCFASLWKKYSYDRLHLHLKKQFCELPHMPFPASSPTYIPKDHFIKYLDHYVSHFKISPIYQRCVESASYDEATKKWKVMVRNVSSSETEEYSARFLVVASGEACNPFIPEVEGLNSFTGDVLHSTQFGNGKAYRDKNVLVVGSGNSGMEIALDLANHGARTSIVVRSPVHILSREMVHLGLVMLKYFSLGIVDSLMVLFSKFVYGDLTNYGMRRATEGPFFMKVAYGKYPIFDVGTFDKIKAGEIQVLPAIQNIRGNEVLFENGRSHSFDAIIFCTGFKRSTNKWLKGDDYLFNEDGIPKPQYPNHWKGKKGLYCIGLSRRGLYGASADAQNTSDDIKSLV</sequence>
<gene>
    <name evidence="11" type="ORF">GH714_037284</name>
</gene>
<accession>A0A6A6MMM1</accession>
<comment type="similarity">
    <text evidence="3 10">Belongs to the FMO family.</text>
</comment>
<name>A0A6A6MMM1_HEVBR</name>
<protein>
    <recommendedName>
        <fullName evidence="10">Flavin-containing monooxygenase</fullName>
        <ecNumber evidence="10">1.-.-.-</ecNumber>
    </recommendedName>
</protein>
<evidence type="ECO:0000256" key="5">
    <source>
        <dbReference type="ARBA" id="ARBA00022827"/>
    </source>
</evidence>
<dbReference type="PIRSF" id="PIRSF000332">
    <property type="entry name" value="FMO"/>
    <property type="match status" value="1"/>
</dbReference>
<reference evidence="11 12" key="1">
    <citation type="journal article" date="2020" name="Mol. Plant">
        <title>The Chromosome-Based Rubber Tree Genome Provides New Insights into Spurge Genome Evolution and Rubber Biosynthesis.</title>
        <authorList>
            <person name="Liu J."/>
            <person name="Shi C."/>
            <person name="Shi C.C."/>
            <person name="Li W."/>
            <person name="Zhang Q.J."/>
            <person name="Zhang Y."/>
            <person name="Li K."/>
            <person name="Lu H.F."/>
            <person name="Shi C."/>
            <person name="Zhu S.T."/>
            <person name="Xiao Z.Y."/>
            <person name="Nan H."/>
            <person name="Yue Y."/>
            <person name="Zhu X.G."/>
            <person name="Wu Y."/>
            <person name="Hong X.N."/>
            <person name="Fan G.Y."/>
            <person name="Tong Y."/>
            <person name="Zhang D."/>
            <person name="Mao C.L."/>
            <person name="Liu Y.L."/>
            <person name="Hao S.J."/>
            <person name="Liu W.Q."/>
            <person name="Lv M.Q."/>
            <person name="Zhang H.B."/>
            <person name="Liu Y."/>
            <person name="Hu-Tang G.R."/>
            <person name="Wang J.P."/>
            <person name="Wang J.H."/>
            <person name="Sun Y.H."/>
            <person name="Ni S.B."/>
            <person name="Chen W.B."/>
            <person name="Zhang X.C."/>
            <person name="Jiao Y.N."/>
            <person name="Eichler E.E."/>
            <person name="Li G.H."/>
            <person name="Liu X."/>
            <person name="Gao L.Z."/>
        </authorList>
    </citation>
    <scope>NUCLEOTIDE SEQUENCE [LARGE SCALE GENOMIC DNA]</scope>
    <source>
        <strain evidence="12">cv. GT1</strain>
        <tissue evidence="11">Leaf</tissue>
    </source>
</reference>
<comment type="pathway">
    <text evidence="2">Plant hormone metabolism; auxin biosynthesis.</text>
</comment>
<dbReference type="InterPro" id="IPR050982">
    <property type="entry name" value="Auxin_biosynth/cation_transpt"/>
</dbReference>
<organism evidence="11 12">
    <name type="scientific">Hevea brasiliensis</name>
    <name type="common">Para rubber tree</name>
    <name type="synonym">Siphonia brasiliensis</name>
    <dbReference type="NCBI Taxonomy" id="3981"/>
    <lineage>
        <taxon>Eukaryota</taxon>
        <taxon>Viridiplantae</taxon>
        <taxon>Streptophyta</taxon>
        <taxon>Embryophyta</taxon>
        <taxon>Tracheophyta</taxon>
        <taxon>Spermatophyta</taxon>
        <taxon>Magnoliopsida</taxon>
        <taxon>eudicotyledons</taxon>
        <taxon>Gunneridae</taxon>
        <taxon>Pentapetalae</taxon>
        <taxon>rosids</taxon>
        <taxon>fabids</taxon>
        <taxon>Malpighiales</taxon>
        <taxon>Euphorbiaceae</taxon>
        <taxon>Crotonoideae</taxon>
        <taxon>Micrandreae</taxon>
        <taxon>Hevea</taxon>
    </lineage>
</organism>
<dbReference type="PANTHER" id="PTHR43539">
    <property type="entry name" value="FLAVIN-BINDING MONOOXYGENASE-LIKE PROTEIN (AFU_ORTHOLOGUE AFUA_4G09220)"/>
    <property type="match status" value="1"/>
</dbReference>
<comment type="cofactor">
    <cofactor evidence="1 10">
        <name>FAD</name>
        <dbReference type="ChEBI" id="CHEBI:57692"/>
    </cofactor>
</comment>
<dbReference type="InterPro" id="IPR000960">
    <property type="entry name" value="Flavin_mOase"/>
</dbReference>
<keyword evidence="4 10" id="KW-0285">Flavoprotein</keyword>
<evidence type="ECO:0000256" key="4">
    <source>
        <dbReference type="ARBA" id="ARBA00022630"/>
    </source>
</evidence>
<dbReference type="EMBL" id="JAAGAX010000005">
    <property type="protein sequence ID" value="KAF2314950.1"/>
    <property type="molecule type" value="Genomic_DNA"/>
</dbReference>
<keyword evidence="6" id="KW-0521">NADP</keyword>
<dbReference type="Gene3D" id="3.50.50.60">
    <property type="entry name" value="FAD/NAD(P)-binding domain"/>
    <property type="match status" value="1"/>
</dbReference>
<evidence type="ECO:0000256" key="7">
    <source>
        <dbReference type="ARBA" id="ARBA00023002"/>
    </source>
</evidence>
<dbReference type="PRINTS" id="PR00368">
    <property type="entry name" value="FADPNR"/>
</dbReference>
<dbReference type="AlphaFoldDB" id="A0A6A6MMM1"/>
<evidence type="ECO:0000313" key="12">
    <source>
        <dbReference type="Proteomes" id="UP000467840"/>
    </source>
</evidence>
<evidence type="ECO:0000256" key="1">
    <source>
        <dbReference type="ARBA" id="ARBA00001974"/>
    </source>
</evidence>
<dbReference type="Proteomes" id="UP000467840">
    <property type="component" value="Chromosome 15"/>
</dbReference>
<evidence type="ECO:0000256" key="9">
    <source>
        <dbReference type="ARBA" id="ARBA00047707"/>
    </source>
</evidence>
<keyword evidence="7 10" id="KW-0560">Oxidoreductase</keyword>
<dbReference type="Pfam" id="PF00743">
    <property type="entry name" value="FMO-like"/>
    <property type="match status" value="1"/>
</dbReference>
<dbReference type="SUPFAM" id="SSF51905">
    <property type="entry name" value="FAD/NAD(P)-binding domain"/>
    <property type="match status" value="1"/>
</dbReference>
<dbReference type="GO" id="GO:0009851">
    <property type="term" value="P:auxin biosynthetic process"/>
    <property type="evidence" value="ECO:0007669"/>
    <property type="project" value="UniProtKB-KW"/>
</dbReference>
<evidence type="ECO:0000313" key="11">
    <source>
        <dbReference type="EMBL" id="KAF2314950.1"/>
    </source>
</evidence>
<dbReference type="InterPro" id="IPR020946">
    <property type="entry name" value="Flavin_mOase-like"/>
</dbReference>
<dbReference type="GO" id="GO:0050660">
    <property type="term" value="F:flavin adenine dinucleotide binding"/>
    <property type="evidence" value="ECO:0007669"/>
    <property type="project" value="InterPro"/>
</dbReference>
<evidence type="ECO:0000256" key="6">
    <source>
        <dbReference type="ARBA" id="ARBA00022857"/>
    </source>
</evidence>
<comment type="catalytic activity">
    <reaction evidence="9">
        <text>indole-3-pyruvate + NADPH + O2 + H(+) = (indol-3-yl)acetate + CO2 + NADP(+) + H2O</text>
        <dbReference type="Rhea" id="RHEA:34331"/>
        <dbReference type="ChEBI" id="CHEBI:15377"/>
        <dbReference type="ChEBI" id="CHEBI:15378"/>
        <dbReference type="ChEBI" id="CHEBI:15379"/>
        <dbReference type="ChEBI" id="CHEBI:16526"/>
        <dbReference type="ChEBI" id="CHEBI:17640"/>
        <dbReference type="ChEBI" id="CHEBI:30854"/>
        <dbReference type="ChEBI" id="CHEBI:57783"/>
        <dbReference type="ChEBI" id="CHEBI:58349"/>
        <dbReference type="EC" id="1.14.13.168"/>
    </reaction>
</comment>
<comment type="caution">
    <text evidence="11">The sequence shown here is derived from an EMBL/GenBank/DDBJ whole genome shotgun (WGS) entry which is preliminary data.</text>
</comment>
<keyword evidence="8" id="KW-0073">Auxin biosynthesis</keyword>
<dbReference type="GO" id="GO:0050661">
    <property type="term" value="F:NADP binding"/>
    <property type="evidence" value="ECO:0007669"/>
    <property type="project" value="InterPro"/>
</dbReference>
<evidence type="ECO:0000256" key="8">
    <source>
        <dbReference type="ARBA" id="ARBA00023070"/>
    </source>
</evidence>
<keyword evidence="10" id="KW-0503">Monooxygenase</keyword>
<evidence type="ECO:0000256" key="2">
    <source>
        <dbReference type="ARBA" id="ARBA00004814"/>
    </source>
</evidence>
<keyword evidence="12" id="KW-1185">Reference proteome</keyword>
<dbReference type="InterPro" id="IPR036188">
    <property type="entry name" value="FAD/NAD-bd_sf"/>
</dbReference>
<dbReference type="GO" id="GO:0103075">
    <property type="term" value="F:indole-3-pyruvate monooxygenase activity"/>
    <property type="evidence" value="ECO:0007669"/>
    <property type="project" value="UniProtKB-EC"/>
</dbReference>
<evidence type="ECO:0000256" key="10">
    <source>
        <dbReference type="RuleBase" id="RU361177"/>
    </source>
</evidence>
<proteinExistence type="inferred from homology"/>
<dbReference type="GO" id="GO:0004499">
    <property type="term" value="F:N,N-dimethylaniline monooxygenase activity"/>
    <property type="evidence" value="ECO:0007669"/>
    <property type="project" value="InterPro"/>
</dbReference>